<accession>A0A146G889</accession>
<evidence type="ECO:0000256" key="1">
    <source>
        <dbReference type="ARBA" id="ARBA00043985"/>
    </source>
</evidence>
<reference evidence="4" key="1">
    <citation type="journal article" date="2017" name="Genome Announc.">
        <title>Draft Genome Sequence of Terrimicrobium sacchariphilum NM-5T, a Facultative Anaerobic Soil Bacterium of the Class Spartobacteria.</title>
        <authorList>
            <person name="Qiu Y.L."/>
            <person name="Tourlousse D.M."/>
            <person name="Matsuura N."/>
            <person name="Ohashi A."/>
            <person name="Sekiguchi Y."/>
        </authorList>
    </citation>
    <scope>NUCLEOTIDE SEQUENCE [LARGE SCALE GENOMIC DNA]</scope>
    <source>
        <strain evidence="4">NM-5</strain>
    </source>
</reference>
<protein>
    <submittedName>
        <fullName evidence="3">Phage shock protein A</fullName>
    </submittedName>
</protein>
<evidence type="ECO:0000313" key="4">
    <source>
        <dbReference type="Proteomes" id="UP000076023"/>
    </source>
</evidence>
<comment type="caution">
    <text evidence="3">The sequence shown here is derived from an EMBL/GenBank/DDBJ whole genome shotgun (WGS) entry which is preliminary data.</text>
</comment>
<proteinExistence type="inferred from homology"/>
<dbReference type="GO" id="GO:0009271">
    <property type="term" value="P:phage shock"/>
    <property type="evidence" value="ECO:0007669"/>
    <property type="project" value="TreeGrafter"/>
</dbReference>
<organism evidence="3 4">
    <name type="scientific">Terrimicrobium sacchariphilum</name>
    <dbReference type="NCBI Taxonomy" id="690879"/>
    <lineage>
        <taxon>Bacteria</taxon>
        <taxon>Pseudomonadati</taxon>
        <taxon>Verrucomicrobiota</taxon>
        <taxon>Terrimicrobiia</taxon>
        <taxon>Terrimicrobiales</taxon>
        <taxon>Terrimicrobiaceae</taxon>
        <taxon>Terrimicrobium</taxon>
    </lineage>
</organism>
<gene>
    <name evidence="3" type="ORF">TSACC_21310</name>
</gene>
<dbReference type="Proteomes" id="UP000076023">
    <property type="component" value="Unassembled WGS sequence"/>
</dbReference>
<sequence length="223" mass="24554">MKETLAARVGRIISGGAHKIVEAIENAAPETVLEQALREIDGAVDEVRAELGTVAARKHLASERLMEENRKHEDLAEKIELALKENREDLAEAAVARQIDIEAQIPLLENTIADAEDKTRELEGMIAALQARKREMAEDLRQYRVAAEAKAQASTPTLESGGSWERRAEQAQAAFDRIIEKQTGLPPKGNLGNEAKLAELEDLARKNRIQERLIAAKAKLSPS</sequence>
<comment type="similarity">
    <text evidence="1">Belongs to the PspA/Vipp/IM30 family.</text>
</comment>
<dbReference type="AlphaFoldDB" id="A0A146G889"/>
<dbReference type="OrthoDB" id="6649369at2"/>
<dbReference type="PANTHER" id="PTHR31088">
    <property type="entry name" value="MEMBRANE-ASSOCIATED PROTEIN VIPP1, CHLOROPLASTIC"/>
    <property type="match status" value="1"/>
</dbReference>
<dbReference type="InterPro" id="IPR007157">
    <property type="entry name" value="PspA_VIPP1"/>
</dbReference>
<evidence type="ECO:0000313" key="3">
    <source>
        <dbReference type="EMBL" id="GAT32908.1"/>
    </source>
</evidence>
<feature type="coiled-coil region" evidence="2">
    <location>
        <begin position="62"/>
        <end position="146"/>
    </location>
</feature>
<keyword evidence="4" id="KW-1185">Reference proteome</keyword>
<dbReference type="EMBL" id="BDCO01000002">
    <property type="protein sequence ID" value="GAT32908.1"/>
    <property type="molecule type" value="Genomic_DNA"/>
</dbReference>
<dbReference type="RefSeq" id="WP_075078707.1">
    <property type="nucleotide sequence ID" value="NZ_BDCO01000002.1"/>
</dbReference>
<dbReference type="InParanoid" id="A0A146G889"/>
<keyword evidence="2" id="KW-0175">Coiled coil</keyword>
<dbReference type="GO" id="GO:0005829">
    <property type="term" value="C:cytosol"/>
    <property type="evidence" value="ECO:0007669"/>
    <property type="project" value="TreeGrafter"/>
</dbReference>
<evidence type="ECO:0000256" key="2">
    <source>
        <dbReference type="SAM" id="Coils"/>
    </source>
</evidence>
<dbReference type="STRING" id="690879.TSACC_21310"/>
<dbReference type="FunCoup" id="A0A146G889">
    <property type="interactions" value="240"/>
</dbReference>
<name>A0A146G889_TERSA</name>
<dbReference type="PANTHER" id="PTHR31088:SF6">
    <property type="entry name" value="PHAGE SHOCK PROTEIN A"/>
    <property type="match status" value="1"/>
</dbReference>
<dbReference type="Pfam" id="PF04012">
    <property type="entry name" value="PspA_IM30"/>
    <property type="match status" value="1"/>
</dbReference>